<protein>
    <submittedName>
        <fullName evidence="1">Uncharacterized protein</fullName>
    </submittedName>
</protein>
<evidence type="ECO:0000313" key="2">
    <source>
        <dbReference type="Proteomes" id="UP000593562"/>
    </source>
</evidence>
<dbReference type="InParanoid" id="A0A7J7C0Y4"/>
<dbReference type="EMBL" id="JAAARO010000022">
    <property type="protein sequence ID" value="KAF5727436.1"/>
    <property type="molecule type" value="Genomic_DNA"/>
</dbReference>
<comment type="caution">
    <text evidence="1">The sequence shown here is derived from an EMBL/GenBank/DDBJ whole genome shotgun (WGS) entry which is preliminary data.</text>
</comment>
<dbReference type="AlphaFoldDB" id="A0A7J7C0Y4"/>
<name>A0A7J7C0Y4_TRIWF</name>
<evidence type="ECO:0000313" key="1">
    <source>
        <dbReference type="EMBL" id="KAF5727436.1"/>
    </source>
</evidence>
<organism evidence="1 2">
    <name type="scientific">Tripterygium wilfordii</name>
    <name type="common">Thunder God vine</name>
    <dbReference type="NCBI Taxonomy" id="458696"/>
    <lineage>
        <taxon>Eukaryota</taxon>
        <taxon>Viridiplantae</taxon>
        <taxon>Streptophyta</taxon>
        <taxon>Embryophyta</taxon>
        <taxon>Tracheophyta</taxon>
        <taxon>Spermatophyta</taxon>
        <taxon>Magnoliopsida</taxon>
        <taxon>eudicotyledons</taxon>
        <taxon>Gunneridae</taxon>
        <taxon>Pentapetalae</taxon>
        <taxon>rosids</taxon>
        <taxon>fabids</taxon>
        <taxon>Celastrales</taxon>
        <taxon>Celastraceae</taxon>
        <taxon>Tripterygium</taxon>
    </lineage>
</organism>
<keyword evidence="2" id="KW-1185">Reference proteome</keyword>
<accession>A0A7J7C0Y4</accession>
<reference evidence="1 2" key="1">
    <citation type="journal article" date="2020" name="Nat. Commun.">
        <title>Genome of Tripterygium wilfordii and identification of cytochrome P450 involved in triptolide biosynthesis.</title>
        <authorList>
            <person name="Tu L."/>
            <person name="Su P."/>
            <person name="Zhang Z."/>
            <person name="Gao L."/>
            <person name="Wang J."/>
            <person name="Hu T."/>
            <person name="Zhou J."/>
            <person name="Zhang Y."/>
            <person name="Zhao Y."/>
            <person name="Liu Y."/>
            <person name="Song Y."/>
            <person name="Tong Y."/>
            <person name="Lu Y."/>
            <person name="Yang J."/>
            <person name="Xu C."/>
            <person name="Jia M."/>
            <person name="Peters R.J."/>
            <person name="Huang L."/>
            <person name="Gao W."/>
        </authorList>
    </citation>
    <scope>NUCLEOTIDE SEQUENCE [LARGE SCALE GENOMIC DNA]</scope>
    <source>
        <strain evidence="2">cv. XIE 37</strain>
        <tissue evidence="1">Leaf</tissue>
    </source>
</reference>
<sequence>MPALYKTMVIVERRSCIIQGPVARITPTMANSFTYTTFCVLAVARRKMIMPSTVLDSEEMRIERRRKPRLLDFSGFIRLEMKERERKRRWRYAYWFAFRVW</sequence>
<proteinExistence type="predicted"/>
<dbReference type="Proteomes" id="UP000593562">
    <property type="component" value="Unassembled WGS sequence"/>
</dbReference>
<gene>
    <name evidence="1" type="ORF">HS088_TW22G01129</name>
</gene>